<reference evidence="2" key="1">
    <citation type="submission" date="2012-01" db="EMBL/GenBank/DDBJ databases">
        <title>The Genome Sequence of Treponema denticola H-22.</title>
        <authorList>
            <consortium name="The Broad Institute Genome Sequencing Platform"/>
            <person name="Earl A."/>
            <person name="Ward D."/>
            <person name="Feldgarden M."/>
            <person name="Gevers D."/>
            <person name="Blanton J.M."/>
            <person name="Fenno C.J."/>
            <person name="Baranova O.V."/>
            <person name="Mathney J."/>
            <person name="Dewhirst F.E."/>
            <person name="Izard J."/>
            <person name="Young S.K."/>
            <person name="Zeng Q."/>
            <person name="Gargeya S."/>
            <person name="Fitzgerald M."/>
            <person name="Haas B."/>
            <person name="Abouelleil A."/>
            <person name="Alvarado L."/>
            <person name="Arachchi H.M."/>
            <person name="Berlin A."/>
            <person name="Chapman S.B."/>
            <person name="Gearin G."/>
            <person name="Goldberg J."/>
            <person name="Griggs A."/>
            <person name="Gujja S."/>
            <person name="Hansen M."/>
            <person name="Heiman D."/>
            <person name="Howarth C."/>
            <person name="Larimer J."/>
            <person name="Lui A."/>
            <person name="MacDonald P.J.P."/>
            <person name="McCowen C."/>
            <person name="Montmayeur A."/>
            <person name="Murphy C."/>
            <person name="Neiman D."/>
            <person name="Pearson M."/>
            <person name="Priest M."/>
            <person name="Roberts A."/>
            <person name="Saif S."/>
            <person name="Shea T."/>
            <person name="Sisk P."/>
            <person name="Stolte C."/>
            <person name="Sykes S."/>
            <person name="Wortman J."/>
            <person name="Nusbaum C."/>
            <person name="Birren B."/>
        </authorList>
    </citation>
    <scope>NUCLEOTIDE SEQUENCE [LARGE SCALE GENOMIC DNA]</scope>
    <source>
        <strain evidence="2">H-22</strain>
    </source>
</reference>
<dbReference type="GO" id="GO:0016788">
    <property type="term" value="F:hydrolase activity, acting on ester bonds"/>
    <property type="evidence" value="ECO:0007669"/>
    <property type="project" value="InterPro"/>
</dbReference>
<evidence type="ECO:0000256" key="1">
    <source>
        <dbReference type="PIRSR" id="PIRSR005902-1"/>
    </source>
</evidence>
<feature type="binding site" evidence="1">
    <location>
        <position position="157"/>
    </location>
    <ligand>
        <name>a divalent metal cation</name>
        <dbReference type="ChEBI" id="CHEBI:60240"/>
        <label>2</label>
    </ligand>
</feature>
<dbReference type="PIRSF" id="PIRSF005902">
    <property type="entry name" value="DNase_TatD"/>
    <property type="match status" value="1"/>
</dbReference>
<dbReference type="SUPFAM" id="SSF51556">
    <property type="entry name" value="Metallo-dependent hydrolases"/>
    <property type="match status" value="1"/>
</dbReference>
<name>A0A0E2EEK6_TREDN</name>
<dbReference type="AlphaFoldDB" id="A0A0E2EEK6"/>
<proteinExistence type="predicted"/>
<dbReference type="RefSeq" id="WP_002685820.1">
    <property type="nucleotide sequence ID" value="NZ_CM001795.1"/>
</dbReference>
<evidence type="ECO:0000313" key="2">
    <source>
        <dbReference type="EMBL" id="EMB30657.1"/>
    </source>
</evidence>
<dbReference type="EMBL" id="AGDV01000021">
    <property type="protein sequence ID" value="EMB30657.1"/>
    <property type="molecule type" value="Genomic_DNA"/>
</dbReference>
<gene>
    <name evidence="2" type="ORF">HMPREF9726_02342</name>
</gene>
<dbReference type="Gene3D" id="3.20.20.140">
    <property type="entry name" value="Metal-dependent hydrolases"/>
    <property type="match status" value="1"/>
</dbReference>
<keyword evidence="2" id="KW-0378">Hydrolase</keyword>
<feature type="binding site" evidence="1">
    <location>
        <position position="208"/>
    </location>
    <ligand>
        <name>a divalent metal cation</name>
        <dbReference type="ChEBI" id="CHEBI:60240"/>
        <label>1</label>
    </ligand>
</feature>
<feature type="binding site" evidence="1">
    <location>
        <position position="9"/>
    </location>
    <ligand>
        <name>a divalent metal cation</name>
        <dbReference type="ChEBI" id="CHEBI:60240"/>
        <label>1</label>
    </ligand>
</feature>
<dbReference type="GO" id="GO:0046872">
    <property type="term" value="F:metal ion binding"/>
    <property type="evidence" value="ECO:0007669"/>
    <property type="project" value="UniProtKB-KW"/>
</dbReference>
<protein>
    <submittedName>
        <fullName evidence="2">TatD family hydrolase</fullName>
    </submittedName>
</protein>
<dbReference type="InterPro" id="IPR032466">
    <property type="entry name" value="Metal_Hydrolase"/>
</dbReference>
<feature type="binding site" evidence="1">
    <location>
        <position position="133"/>
    </location>
    <ligand>
        <name>a divalent metal cation</name>
        <dbReference type="ChEBI" id="CHEBI:60240"/>
        <label>2</label>
    </ligand>
</feature>
<dbReference type="PANTHER" id="PTHR46124:SF2">
    <property type="entry name" value="D-AMINOACYL-TRNA DEACYLASE"/>
    <property type="match status" value="1"/>
</dbReference>
<sequence>MTPMYTDAHVHILDTIEELNSQNIENSILKAFDKEIFFCASANEAGRFELQEKICRENSEHFILSFGIHPQCPIEDEIPYLEKLINEKRIAAIGECGFDLFDEHYRSTLEAQKKIWKAQLGFAQKSNLPIVVHCRKGMHLIFDDVKTLKKINAVIFHGWSGSVTEARSFLKKGVNAYFCIGKGMLRGQKAQLETAATLEKDRILTETDAPYMSLKEEKFSLPTDIKKVFSVLAELRAQTEGLSNYDGKTYKNYAEELKDSIFENFKKAYRVSLKTLLDF</sequence>
<accession>A0A0E2EEK6</accession>
<dbReference type="Proteomes" id="UP000011705">
    <property type="component" value="Chromosome"/>
</dbReference>
<dbReference type="InterPro" id="IPR001130">
    <property type="entry name" value="TatD-like"/>
</dbReference>
<organism evidence="2">
    <name type="scientific">Treponema denticola H-22</name>
    <dbReference type="NCBI Taxonomy" id="999432"/>
    <lineage>
        <taxon>Bacteria</taxon>
        <taxon>Pseudomonadati</taxon>
        <taxon>Spirochaetota</taxon>
        <taxon>Spirochaetia</taxon>
        <taxon>Spirochaetales</taxon>
        <taxon>Treponemataceae</taxon>
        <taxon>Treponema</taxon>
    </lineage>
</organism>
<comment type="caution">
    <text evidence="2">The sequence shown here is derived from an EMBL/GenBank/DDBJ whole genome shotgun (WGS) entry which is preliminary data.</text>
</comment>
<dbReference type="PANTHER" id="PTHR46124">
    <property type="entry name" value="D-AMINOACYL-TRNA DEACYLASE"/>
    <property type="match status" value="1"/>
</dbReference>
<feature type="binding site" evidence="1">
    <location>
        <position position="95"/>
    </location>
    <ligand>
        <name>a divalent metal cation</name>
        <dbReference type="ChEBI" id="CHEBI:60240"/>
        <label>1</label>
    </ligand>
</feature>
<dbReference type="Pfam" id="PF01026">
    <property type="entry name" value="TatD_DNase"/>
    <property type="match status" value="1"/>
</dbReference>
<dbReference type="PATRIC" id="fig|999432.5.peg.2434"/>
<keyword evidence="1" id="KW-0479">Metal-binding</keyword>
<dbReference type="HOGENOM" id="CLU_1019195_0_0_12"/>
<feature type="binding site" evidence="1">
    <location>
        <position position="11"/>
    </location>
    <ligand>
        <name>a divalent metal cation</name>
        <dbReference type="ChEBI" id="CHEBI:60240"/>
        <label>1</label>
    </ligand>
</feature>